<sequence>MDTRVRIYLLLDHKEYYGVDKTIEDAVELIRNIPSVTLLNYLSGFAVNLYLHDNDEYTGKIQFMLVSSLLDKCETSVQQKWVLEVKKQAEKGFAPMMFWNYSNLLFYGLIFKTFNNHSSRDLTGGEAKKVFDAYLIINGIANNKIQIEEEAIKNANEANKIEDVTMPSFIYQKDYASSVDFSNQVTRGVAFFKYLEDEPKYKDLVLEYYKSKSVRGHLRLFKNLLVLFTELNIGEDFAKRNQLANLQEYFIGKEVDLAYIDTLCINTEIASYREDESFGILRNKFLFKLNKYQFFILNVNFFLDQFYKAQIFSFNAFLKSKNIKGEFLSEKGKNFTEGIYLPKVLDACFPRYAGFYGDSCINSKKDELCDAYLREGNKICLIEFKDVLLNASIKNSADKEKLFAELEKKFLANQANKPKGVTQLLNAVEDIEYNSVSFDNSVPKDNLEIYPVIIYTDATFGIEGVNKYFKEKFTIGINNLNLQNVVVKEVTFINLNYFEIHEDYFNQNYLDIFKVLNGYFEHTKDVNFALTPFEVFSRFYLNTYVPENLGSASSFQKHLRSIINAK</sequence>
<dbReference type="OrthoDB" id="1275259at2"/>
<accession>A0A420B733</accession>
<protein>
    <submittedName>
        <fullName evidence="1">Uncharacterized protein</fullName>
    </submittedName>
</protein>
<dbReference type="EMBL" id="RAPY01000002">
    <property type="protein sequence ID" value="RKE52425.1"/>
    <property type="molecule type" value="Genomic_DNA"/>
</dbReference>
<evidence type="ECO:0000313" key="2">
    <source>
        <dbReference type="Proteomes" id="UP000286246"/>
    </source>
</evidence>
<dbReference type="RefSeq" id="WP_120259466.1">
    <property type="nucleotide sequence ID" value="NZ_RAPY01000002.1"/>
</dbReference>
<organism evidence="1 2">
    <name type="scientific">Sphingobacterium detergens</name>
    <dbReference type="NCBI Taxonomy" id="1145106"/>
    <lineage>
        <taxon>Bacteria</taxon>
        <taxon>Pseudomonadati</taxon>
        <taxon>Bacteroidota</taxon>
        <taxon>Sphingobacteriia</taxon>
        <taxon>Sphingobacteriales</taxon>
        <taxon>Sphingobacteriaceae</taxon>
        <taxon>Sphingobacterium</taxon>
    </lineage>
</organism>
<dbReference type="AlphaFoldDB" id="A0A420B733"/>
<name>A0A420B733_SPHD1</name>
<keyword evidence="2" id="KW-1185">Reference proteome</keyword>
<evidence type="ECO:0000313" key="1">
    <source>
        <dbReference type="EMBL" id="RKE52425.1"/>
    </source>
</evidence>
<gene>
    <name evidence="1" type="ORF">DFQ12_2661</name>
</gene>
<proteinExistence type="predicted"/>
<comment type="caution">
    <text evidence="1">The sequence shown here is derived from an EMBL/GenBank/DDBJ whole genome shotgun (WGS) entry which is preliminary data.</text>
</comment>
<dbReference type="Proteomes" id="UP000286246">
    <property type="component" value="Unassembled WGS sequence"/>
</dbReference>
<reference evidence="1 2" key="1">
    <citation type="submission" date="2018-09" db="EMBL/GenBank/DDBJ databases">
        <title>Genomic Encyclopedia of Type Strains, Phase III (KMG-III): the genomes of soil and plant-associated and newly described type strains.</title>
        <authorList>
            <person name="Whitman W."/>
        </authorList>
    </citation>
    <scope>NUCLEOTIDE SEQUENCE [LARGE SCALE GENOMIC DNA]</scope>
    <source>
        <strain evidence="1 2">CECT 7938</strain>
    </source>
</reference>